<evidence type="ECO:0000313" key="6">
    <source>
        <dbReference type="Proteomes" id="UP000565572"/>
    </source>
</evidence>
<dbReference type="Pfam" id="PF00356">
    <property type="entry name" value="LacI"/>
    <property type="match status" value="1"/>
</dbReference>
<evidence type="ECO:0000313" key="5">
    <source>
        <dbReference type="EMBL" id="MBB3326907.1"/>
    </source>
</evidence>
<dbReference type="SUPFAM" id="SSF47413">
    <property type="entry name" value="lambda repressor-like DNA-binding domains"/>
    <property type="match status" value="1"/>
</dbReference>
<evidence type="ECO:0000256" key="2">
    <source>
        <dbReference type="ARBA" id="ARBA00023125"/>
    </source>
</evidence>
<keyword evidence="6" id="KW-1185">Reference proteome</keyword>
<keyword evidence="2 5" id="KW-0238">DNA-binding</keyword>
<dbReference type="SMART" id="SM00354">
    <property type="entry name" value="HTH_LACI"/>
    <property type="match status" value="1"/>
</dbReference>
<dbReference type="EMBL" id="JACHZG010000001">
    <property type="protein sequence ID" value="MBB3326907.1"/>
    <property type="molecule type" value="Genomic_DNA"/>
</dbReference>
<dbReference type="GO" id="GO:0003700">
    <property type="term" value="F:DNA-binding transcription factor activity"/>
    <property type="evidence" value="ECO:0007669"/>
    <property type="project" value="TreeGrafter"/>
</dbReference>
<reference evidence="5 6" key="1">
    <citation type="submission" date="2020-08" db="EMBL/GenBank/DDBJ databases">
        <title>Sequencing the genomes of 1000 actinobacteria strains.</title>
        <authorList>
            <person name="Klenk H.-P."/>
        </authorList>
    </citation>
    <scope>NUCLEOTIDE SEQUENCE [LARGE SCALE GENOMIC DNA]</scope>
    <source>
        <strain evidence="5 6">DSM 11053</strain>
    </source>
</reference>
<dbReference type="SUPFAM" id="SSF53822">
    <property type="entry name" value="Periplasmic binding protein-like I"/>
    <property type="match status" value="1"/>
</dbReference>
<dbReference type="InterPro" id="IPR010982">
    <property type="entry name" value="Lambda_DNA-bd_dom_sf"/>
</dbReference>
<evidence type="ECO:0000259" key="4">
    <source>
        <dbReference type="PROSITE" id="PS50932"/>
    </source>
</evidence>
<comment type="caution">
    <text evidence="5">The sequence shown here is derived from an EMBL/GenBank/DDBJ whole genome shotgun (WGS) entry which is preliminary data.</text>
</comment>
<dbReference type="InterPro" id="IPR046335">
    <property type="entry name" value="LacI/GalR-like_sensor"/>
</dbReference>
<dbReference type="PROSITE" id="PS00356">
    <property type="entry name" value="HTH_LACI_1"/>
    <property type="match status" value="1"/>
</dbReference>
<dbReference type="Gene3D" id="1.10.260.40">
    <property type="entry name" value="lambda repressor-like DNA-binding domains"/>
    <property type="match status" value="1"/>
</dbReference>
<evidence type="ECO:0000256" key="3">
    <source>
        <dbReference type="ARBA" id="ARBA00023163"/>
    </source>
</evidence>
<dbReference type="GO" id="GO:0000976">
    <property type="term" value="F:transcription cis-regulatory region binding"/>
    <property type="evidence" value="ECO:0007669"/>
    <property type="project" value="TreeGrafter"/>
</dbReference>
<name>A0A7W5JV27_9ACTN</name>
<dbReference type="InterPro" id="IPR000843">
    <property type="entry name" value="HTH_LacI"/>
</dbReference>
<accession>A0A7W5JV27</accession>
<evidence type="ECO:0000256" key="1">
    <source>
        <dbReference type="ARBA" id="ARBA00023015"/>
    </source>
</evidence>
<dbReference type="PANTHER" id="PTHR30146">
    <property type="entry name" value="LACI-RELATED TRANSCRIPTIONAL REPRESSOR"/>
    <property type="match status" value="1"/>
</dbReference>
<dbReference type="Gene3D" id="3.40.50.2300">
    <property type="match status" value="2"/>
</dbReference>
<dbReference type="PANTHER" id="PTHR30146:SF153">
    <property type="entry name" value="LACTOSE OPERON REPRESSOR"/>
    <property type="match status" value="1"/>
</dbReference>
<dbReference type="CDD" id="cd01392">
    <property type="entry name" value="HTH_LacI"/>
    <property type="match status" value="1"/>
</dbReference>
<protein>
    <submittedName>
        <fullName evidence="5">DNA-binding LacI/PurR family transcriptional regulator</fullName>
    </submittedName>
</protein>
<keyword evidence="1" id="KW-0805">Transcription regulation</keyword>
<sequence length="352" mass="37291">MAATMREVAEAAGVSIATVSFVVNDSKRVAPETRRKIEDAMARLGFRRNSVARALASRRTRIVALVYPAMEHKLGGSAMEFITSAARTAGEAGYHLVLWPVSNDADELTELVGQGLVDGVLLMEVQLEDARVEVLRATQTPFALIGRSADLTGLVYVDIDFDRTMEQAVDHLYGLGHRHLVLVTGSQADASFRSYGPYVRAADAYRRLAAERGFAVVVLECGQDTDGGRAVAEEIVSTRPWTTGVLVLNEFAAPGLVSGLLRHGLRVPDDVSVLSVLTSTEMSTLVDPALTAMSSPGPELGELGVQALLRVLDGADTLPPRLLPGVLVPGGSTGPVRAGAAPVPDPSCTPRS</sequence>
<feature type="domain" description="HTH lacI-type" evidence="4">
    <location>
        <begin position="3"/>
        <end position="57"/>
    </location>
</feature>
<keyword evidence="3" id="KW-0804">Transcription</keyword>
<organism evidence="5 6">
    <name type="scientific">Microlunatus antarcticus</name>
    <dbReference type="NCBI Taxonomy" id="53388"/>
    <lineage>
        <taxon>Bacteria</taxon>
        <taxon>Bacillati</taxon>
        <taxon>Actinomycetota</taxon>
        <taxon>Actinomycetes</taxon>
        <taxon>Propionibacteriales</taxon>
        <taxon>Propionibacteriaceae</taxon>
        <taxon>Microlunatus</taxon>
    </lineage>
</organism>
<gene>
    <name evidence="5" type="ORF">FHX39_001851</name>
</gene>
<dbReference type="PROSITE" id="PS50932">
    <property type="entry name" value="HTH_LACI_2"/>
    <property type="match status" value="1"/>
</dbReference>
<dbReference type="Proteomes" id="UP000565572">
    <property type="component" value="Unassembled WGS sequence"/>
</dbReference>
<dbReference type="InterPro" id="IPR028082">
    <property type="entry name" value="Peripla_BP_I"/>
</dbReference>
<dbReference type="AlphaFoldDB" id="A0A7W5JV27"/>
<dbReference type="RefSeq" id="WP_198423321.1">
    <property type="nucleotide sequence ID" value="NZ_JACHZG010000001.1"/>
</dbReference>
<proteinExistence type="predicted"/>
<dbReference type="Pfam" id="PF13377">
    <property type="entry name" value="Peripla_BP_3"/>
    <property type="match status" value="1"/>
</dbReference>